<name>A0A6V6Y090_9FIRM</name>
<reference evidence="2 3" key="1">
    <citation type="submission" date="2020-06" db="EMBL/GenBank/DDBJ databases">
        <authorList>
            <person name="Criscuolo A."/>
        </authorList>
    </citation>
    <scope>NUCLEOTIDE SEQUENCE [LARGE SCALE GENOMIC DNA]</scope>
    <source>
        <strain evidence="2">1804121828</strain>
    </source>
</reference>
<keyword evidence="1" id="KW-1133">Transmembrane helix</keyword>
<dbReference type="Proteomes" id="UP000586454">
    <property type="component" value="Unassembled WGS sequence"/>
</dbReference>
<evidence type="ECO:0000313" key="3">
    <source>
        <dbReference type="Proteomes" id="UP000586454"/>
    </source>
</evidence>
<gene>
    <name evidence="2" type="ORF">PEPNEM18_00567</name>
</gene>
<keyword evidence="1" id="KW-0812">Transmembrane</keyword>
<feature type="transmembrane region" description="Helical" evidence="1">
    <location>
        <begin position="96"/>
        <end position="117"/>
    </location>
</feature>
<dbReference type="RefSeq" id="WP_180499013.1">
    <property type="nucleotide sequence ID" value="NZ_CAIJCS010000014.1"/>
</dbReference>
<keyword evidence="1" id="KW-0472">Membrane</keyword>
<organism evidence="2 3">
    <name type="scientific">Aedoeadaptatus nemausensis</name>
    <dbReference type="NCBI Taxonomy" id="2582829"/>
    <lineage>
        <taxon>Bacteria</taxon>
        <taxon>Bacillati</taxon>
        <taxon>Bacillota</taxon>
        <taxon>Tissierellia</taxon>
        <taxon>Tissierellales</taxon>
        <taxon>Peptoniphilaceae</taxon>
        <taxon>Aedoeadaptatus</taxon>
    </lineage>
</organism>
<evidence type="ECO:0000313" key="2">
    <source>
        <dbReference type="EMBL" id="CAC9925607.1"/>
    </source>
</evidence>
<keyword evidence="3" id="KW-1185">Reference proteome</keyword>
<evidence type="ECO:0000256" key="1">
    <source>
        <dbReference type="SAM" id="Phobius"/>
    </source>
</evidence>
<feature type="transmembrane region" description="Helical" evidence="1">
    <location>
        <begin position="129"/>
        <end position="149"/>
    </location>
</feature>
<protein>
    <recommendedName>
        <fullName evidence="4">Rod shape-determining protein MreD</fullName>
    </recommendedName>
</protein>
<evidence type="ECO:0008006" key="4">
    <source>
        <dbReference type="Google" id="ProtNLM"/>
    </source>
</evidence>
<accession>A0A6V6Y090</accession>
<dbReference type="EMBL" id="CAIJCS010000014">
    <property type="protein sequence ID" value="CAC9925607.1"/>
    <property type="molecule type" value="Genomic_DNA"/>
</dbReference>
<feature type="transmembrane region" description="Helical" evidence="1">
    <location>
        <begin position="62"/>
        <end position="84"/>
    </location>
</feature>
<comment type="caution">
    <text evidence="2">The sequence shown here is derived from an EMBL/GenBank/DDBJ whole genome shotgun (WGS) entry which is preliminary data.</text>
</comment>
<feature type="transmembrane region" description="Helical" evidence="1">
    <location>
        <begin position="20"/>
        <end position="41"/>
    </location>
</feature>
<proteinExistence type="predicted"/>
<sequence length="164" mass="18543">MKIAYYVVAILSPVLYVSPWFQNLPLCFRAYLPAVVMLLLYRKGHRLLPVYALYSAVLMDSLVSPAIGAFVILNGFILLLLHYSDRLLPKPSPFTLGLMAMILGYGLELVILIAYITLGWGVHPMERNLFLAIPFATALFTWIIGHFALDLEDDYSVIRRDDHA</sequence>
<dbReference type="AlphaFoldDB" id="A0A6V6Y090"/>